<dbReference type="EMBL" id="MVFC01000006">
    <property type="protein sequence ID" value="OON80884.1"/>
    <property type="molecule type" value="Genomic_DNA"/>
</dbReference>
<organism evidence="2 3">
    <name type="scientific">Streptomyces tsukubensis</name>
    <dbReference type="NCBI Taxonomy" id="83656"/>
    <lineage>
        <taxon>Bacteria</taxon>
        <taxon>Bacillati</taxon>
        <taxon>Actinomycetota</taxon>
        <taxon>Actinomycetes</taxon>
        <taxon>Kitasatosporales</taxon>
        <taxon>Streptomycetaceae</taxon>
        <taxon>Streptomyces</taxon>
    </lineage>
</organism>
<dbReference type="Proteomes" id="UP000190539">
    <property type="component" value="Unassembled WGS sequence"/>
</dbReference>
<proteinExistence type="predicted"/>
<sequence length="89" mass="8984">MAKSRNNLLGVGGQRSKMSRGNQDALTTGPADRKAAVGQKQELARKMRERNEALKAAAEREPGAEAPASDSDSGADSGAGAESGAGNGS</sequence>
<dbReference type="InterPro" id="IPR046210">
    <property type="entry name" value="DUF6243"/>
</dbReference>
<evidence type="ECO:0000313" key="3">
    <source>
        <dbReference type="Proteomes" id="UP000190539"/>
    </source>
</evidence>
<feature type="compositionally biased region" description="Low complexity" evidence="1">
    <location>
        <begin position="64"/>
        <end position="80"/>
    </location>
</feature>
<protein>
    <submittedName>
        <fullName evidence="2">Uncharacterized protein</fullName>
    </submittedName>
</protein>
<name>A0A1V4ABV6_9ACTN</name>
<keyword evidence="3" id="KW-1185">Reference proteome</keyword>
<evidence type="ECO:0000256" key="1">
    <source>
        <dbReference type="SAM" id="MobiDB-lite"/>
    </source>
</evidence>
<dbReference type="RefSeq" id="WP_077967140.1">
    <property type="nucleotide sequence ID" value="NZ_CP045178.1"/>
</dbReference>
<dbReference type="Pfam" id="PF19756">
    <property type="entry name" value="DUF6243"/>
    <property type="match status" value="1"/>
</dbReference>
<reference evidence="2 3" key="1">
    <citation type="submission" date="2017-02" db="EMBL/GenBank/DDBJ databases">
        <title>Draft Genome Sequence of Streptomyces tsukubaensis F601, a Producer of the immunosuppressant tacrolimus FK506.</title>
        <authorList>
            <person name="Zong G."/>
            <person name="Zhong C."/>
            <person name="Fu J."/>
            <person name="Qin R."/>
            <person name="Cao G."/>
        </authorList>
    </citation>
    <scope>NUCLEOTIDE SEQUENCE [LARGE SCALE GENOMIC DNA]</scope>
    <source>
        <strain evidence="2 3">F601</strain>
    </source>
</reference>
<comment type="caution">
    <text evidence="2">The sequence shown here is derived from an EMBL/GenBank/DDBJ whole genome shotgun (WGS) entry which is preliminary data.</text>
</comment>
<accession>A0A1V4ABV6</accession>
<dbReference type="OrthoDB" id="3698181at2"/>
<evidence type="ECO:0000313" key="2">
    <source>
        <dbReference type="EMBL" id="OON80884.1"/>
    </source>
</evidence>
<feature type="region of interest" description="Disordered" evidence="1">
    <location>
        <begin position="1"/>
        <end position="89"/>
    </location>
</feature>
<gene>
    <name evidence="2" type="ORF">B1H18_10930</name>
</gene>
<dbReference type="STRING" id="83656.B1H18_10930"/>
<feature type="compositionally biased region" description="Basic and acidic residues" evidence="1">
    <location>
        <begin position="42"/>
        <end position="63"/>
    </location>
</feature>
<dbReference type="AlphaFoldDB" id="A0A1V4ABV6"/>